<organism evidence="2 3">
    <name type="scientific">Paramecium sonneborni</name>
    <dbReference type="NCBI Taxonomy" id="65129"/>
    <lineage>
        <taxon>Eukaryota</taxon>
        <taxon>Sar</taxon>
        <taxon>Alveolata</taxon>
        <taxon>Ciliophora</taxon>
        <taxon>Intramacronucleata</taxon>
        <taxon>Oligohymenophorea</taxon>
        <taxon>Peniculida</taxon>
        <taxon>Parameciidae</taxon>
        <taxon>Paramecium</taxon>
    </lineage>
</organism>
<keyword evidence="1" id="KW-0175">Coiled coil</keyword>
<proteinExistence type="predicted"/>
<feature type="coiled-coil region" evidence="1">
    <location>
        <begin position="207"/>
        <end position="248"/>
    </location>
</feature>
<evidence type="ECO:0000256" key="1">
    <source>
        <dbReference type="SAM" id="Coils"/>
    </source>
</evidence>
<name>A0A8S1QUS8_9CILI</name>
<accession>A0A8S1QUS8</accession>
<dbReference type="Proteomes" id="UP000692954">
    <property type="component" value="Unassembled WGS sequence"/>
</dbReference>
<comment type="caution">
    <text evidence="2">The sequence shown here is derived from an EMBL/GenBank/DDBJ whole genome shotgun (WGS) entry which is preliminary data.</text>
</comment>
<evidence type="ECO:0000313" key="2">
    <source>
        <dbReference type="EMBL" id="CAD8119163.1"/>
    </source>
</evidence>
<sequence length="447" mass="53257">MEIKQSKFKTRTSMGLTLDFLENQQPQQEIIPQGQEINQFHDIINQFHQSQQTQELYSQKQQHQKLNQNDQSCSSEAKDNSIEENYQNQKVQNIIFEEYYPQVYLNTNNIDSIQIEQDQRQNNNFQLIQEYPALKDKDSSKKSIQQKGSGIKKKIQISIPEVEHNNNSSYEQTMIKQQLKQNQMNNGCDLELKSLIFQLQNDKDRIKNQYQLEIIELNTKIQELQTKLEIEKVEQMQLKQENLELENHISQIDYKIVESNSKEQQCNSQNKKLNDKEKIQYLIEKLNVKSTQNAKLHYEIIKLQNNVELLETQSILQQNNVNQIINHDQQCINQVPQYLGRGVHPPIKIQYKKDNNKTNLMMNQKQSLSNLSANHSQSDQNKNMNLYFFYQTQSQFNYDYTLSQEKQCICFYSQKLDSTLNQNRLFQRRHIIINQKNTKQQKFNIYR</sequence>
<gene>
    <name evidence="2" type="ORF">PSON_ATCC_30995.1.T1200038</name>
</gene>
<keyword evidence="3" id="KW-1185">Reference proteome</keyword>
<reference evidence="2" key="1">
    <citation type="submission" date="2021-01" db="EMBL/GenBank/DDBJ databases">
        <authorList>
            <consortium name="Genoscope - CEA"/>
            <person name="William W."/>
        </authorList>
    </citation>
    <scope>NUCLEOTIDE SEQUENCE</scope>
</reference>
<dbReference type="EMBL" id="CAJJDN010000120">
    <property type="protein sequence ID" value="CAD8119163.1"/>
    <property type="molecule type" value="Genomic_DNA"/>
</dbReference>
<dbReference type="AlphaFoldDB" id="A0A8S1QUS8"/>
<evidence type="ECO:0000313" key="3">
    <source>
        <dbReference type="Proteomes" id="UP000692954"/>
    </source>
</evidence>
<protein>
    <submittedName>
        <fullName evidence="2">Uncharacterized protein</fullName>
    </submittedName>
</protein>